<sequence>MNKFIREHVGQATSKNWLDYNSQQLRQSGSIVDYITNFRGLMMNLPNMDPEDAKFTFIQGLDARFTNGHNPTRDITIRYGRETHVKAYHRWRLRLNLNFFLPSWGLGARATFSLFVSLGPLRIPSVVFGRHFFPGLISEHVALFQHYSEELSTFFNRS</sequence>
<name>A0A168MQP0_ABSGL</name>
<protein>
    <submittedName>
        <fullName evidence="1">Uncharacterized protein</fullName>
    </submittedName>
</protein>
<dbReference type="Proteomes" id="UP000078561">
    <property type="component" value="Unassembled WGS sequence"/>
</dbReference>
<accession>A0A168MQP0</accession>
<dbReference type="EMBL" id="LT552383">
    <property type="protein sequence ID" value="SAL99007.1"/>
    <property type="molecule type" value="Genomic_DNA"/>
</dbReference>
<dbReference type="AlphaFoldDB" id="A0A168MQP0"/>
<keyword evidence="2" id="KW-1185">Reference proteome</keyword>
<dbReference type="InParanoid" id="A0A168MQP0"/>
<evidence type="ECO:0000313" key="1">
    <source>
        <dbReference type="EMBL" id="SAL99007.1"/>
    </source>
</evidence>
<reference evidence="1" key="1">
    <citation type="submission" date="2016-04" db="EMBL/GenBank/DDBJ databases">
        <authorList>
            <person name="Evans L.H."/>
            <person name="Alamgir A."/>
            <person name="Owens N."/>
            <person name="Weber N.D."/>
            <person name="Virtaneva K."/>
            <person name="Barbian K."/>
            <person name="Babar A."/>
            <person name="Rosenke K."/>
        </authorList>
    </citation>
    <scope>NUCLEOTIDE SEQUENCE [LARGE SCALE GENOMIC DNA]</scope>
    <source>
        <strain evidence="1">CBS 101.48</strain>
    </source>
</reference>
<evidence type="ECO:0000313" key="2">
    <source>
        <dbReference type="Proteomes" id="UP000078561"/>
    </source>
</evidence>
<organism evidence="1">
    <name type="scientific">Absidia glauca</name>
    <name type="common">Pin mould</name>
    <dbReference type="NCBI Taxonomy" id="4829"/>
    <lineage>
        <taxon>Eukaryota</taxon>
        <taxon>Fungi</taxon>
        <taxon>Fungi incertae sedis</taxon>
        <taxon>Mucoromycota</taxon>
        <taxon>Mucoromycotina</taxon>
        <taxon>Mucoromycetes</taxon>
        <taxon>Mucorales</taxon>
        <taxon>Cunninghamellaceae</taxon>
        <taxon>Absidia</taxon>
    </lineage>
</organism>
<gene>
    <name evidence="1" type="primary">ABSGL_04578.1 scaffold 5475</name>
</gene>
<proteinExistence type="predicted"/>
<dbReference type="OrthoDB" id="2250058at2759"/>